<dbReference type="AlphaFoldDB" id="A0A7H0YH05"/>
<feature type="transmembrane region" description="Helical" evidence="2">
    <location>
        <begin position="6"/>
        <end position="32"/>
    </location>
</feature>
<feature type="compositionally biased region" description="Basic and acidic residues" evidence="1">
    <location>
        <begin position="45"/>
        <end position="61"/>
    </location>
</feature>
<gene>
    <name evidence="3" type="ORF">IAQ67_28830</name>
</gene>
<dbReference type="RefSeq" id="WP_190299670.1">
    <property type="nucleotide sequence ID" value="NZ_CP061173.1"/>
</dbReference>
<keyword evidence="2" id="KW-1133">Transmembrane helix</keyword>
<keyword evidence="2" id="KW-0472">Membrane</keyword>
<reference evidence="3 4" key="1">
    <citation type="submission" date="2020-09" db="EMBL/GenBank/DDBJ databases">
        <title>Characterization of Paenibacillus peoriae strain ZF390 with broad-spectrum antimicrobial activity as a potential biocontrol agent.</title>
        <authorList>
            <person name="Li L."/>
            <person name="Zhao Y."/>
            <person name="Li B."/>
            <person name="Xie X."/>
        </authorList>
    </citation>
    <scope>NUCLEOTIDE SEQUENCE [LARGE SCALE GENOMIC DNA]</scope>
    <source>
        <strain evidence="3 4">ZF390</strain>
        <plasmid evidence="3 4">pPlas1</plasmid>
    </source>
</reference>
<protein>
    <submittedName>
        <fullName evidence="3">Uncharacterized protein</fullName>
    </submittedName>
</protein>
<proteinExistence type="predicted"/>
<name>A0A7H0YH05_9BACL</name>
<geneLocation type="plasmid" evidence="3 4">
    <name>pPlas1</name>
</geneLocation>
<feature type="region of interest" description="Disordered" evidence="1">
    <location>
        <begin position="35"/>
        <end position="61"/>
    </location>
</feature>
<organism evidence="3 4">
    <name type="scientific">Paenibacillus peoriae</name>
    <dbReference type="NCBI Taxonomy" id="59893"/>
    <lineage>
        <taxon>Bacteria</taxon>
        <taxon>Bacillati</taxon>
        <taxon>Bacillota</taxon>
        <taxon>Bacilli</taxon>
        <taxon>Bacillales</taxon>
        <taxon>Paenibacillaceae</taxon>
        <taxon>Paenibacillus</taxon>
    </lineage>
</organism>
<accession>A0A7H0YH05</accession>
<keyword evidence="3" id="KW-0614">Plasmid</keyword>
<dbReference type="Proteomes" id="UP000516384">
    <property type="component" value="Plasmid pPlas1"/>
</dbReference>
<keyword evidence="2" id="KW-0812">Transmembrane</keyword>
<evidence type="ECO:0000256" key="1">
    <source>
        <dbReference type="SAM" id="MobiDB-lite"/>
    </source>
</evidence>
<evidence type="ECO:0000313" key="3">
    <source>
        <dbReference type="EMBL" id="QNR70363.1"/>
    </source>
</evidence>
<dbReference type="EMBL" id="CP061173">
    <property type="protein sequence ID" value="QNR70363.1"/>
    <property type="molecule type" value="Genomic_DNA"/>
</dbReference>
<evidence type="ECO:0000313" key="4">
    <source>
        <dbReference type="Proteomes" id="UP000516384"/>
    </source>
</evidence>
<evidence type="ECO:0000256" key="2">
    <source>
        <dbReference type="SAM" id="Phobius"/>
    </source>
</evidence>
<sequence>MITVALVSFNIICIVAFVIGFFCGVQFTANVLQGGNKRDRKHEKRERERKQSKLERWDDNE</sequence>